<dbReference type="Pfam" id="PF13499">
    <property type="entry name" value="EF-hand_7"/>
    <property type="match status" value="1"/>
</dbReference>
<protein>
    <recommendedName>
        <fullName evidence="3">EF-hand domain-containing protein</fullName>
    </recommendedName>
</protein>
<dbReference type="PROSITE" id="PS50222">
    <property type="entry name" value="EF_HAND_2"/>
    <property type="match status" value="1"/>
</dbReference>
<proteinExistence type="predicted"/>
<dbReference type="InterPro" id="IPR018247">
    <property type="entry name" value="EF_Hand_1_Ca_BS"/>
</dbReference>
<evidence type="ECO:0000313" key="4">
    <source>
        <dbReference type="EMBL" id="MBX46063.1"/>
    </source>
</evidence>
<dbReference type="FunFam" id="1.10.238.10:FF:000003">
    <property type="entry name" value="Calmodulin A"/>
    <property type="match status" value="1"/>
</dbReference>
<dbReference type="InterPro" id="IPR002048">
    <property type="entry name" value="EF_hand_dom"/>
</dbReference>
<dbReference type="Gene3D" id="1.10.238.10">
    <property type="entry name" value="EF-hand"/>
    <property type="match status" value="1"/>
</dbReference>
<dbReference type="EMBL" id="GGEC01065579">
    <property type="protein sequence ID" value="MBX46063.1"/>
    <property type="molecule type" value="Transcribed_RNA"/>
</dbReference>
<keyword evidence="2" id="KW-0106">Calcium</keyword>
<dbReference type="SUPFAM" id="SSF47473">
    <property type="entry name" value="EF-hand"/>
    <property type="match status" value="1"/>
</dbReference>
<evidence type="ECO:0000256" key="2">
    <source>
        <dbReference type="ARBA" id="ARBA00022837"/>
    </source>
</evidence>
<sequence>MMNLGEKPTDEELELMIKEADMDGDGLVNYDEFVRIMLAF</sequence>
<dbReference type="GO" id="GO:0005509">
    <property type="term" value="F:calcium ion binding"/>
    <property type="evidence" value="ECO:0007669"/>
    <property type="project" value="InterPro"/>
</dbReference>
<dbReference type="AlphaFoldDB" id="A0A2P2NUF2"/>
<reference evidence="4" key="1">
    <citation type="submission" date="2018-02" db="EMBL/GenBank/DDBJ databases">
        <title>Rhizophora mucronata_Transcriptome.</title>
        <authorList>
            <person name="Meera S.P."/>
            <person name="Sreeshan A."/>
            <person name="Augustine A."/>
        </authorList>
    </citation>
    <scope>NUCLEOTIDE SEQUENCE</scope>
    <source>
        <tissue evidence="4">Leaf</tissue>
    </source>
</reference>
<dbReference type="SMART" id="SM00054">
    <property type="entry name" value="EFh"/>
    <property type="match status" value="1"/>
</dbReference>
<evidence type="ECO:0000256" key="1">
    <source>
        <dbReference type="ARBA" id="ARBA00022737"/>
    </source>
</evidence>
<name>A0A2P2NUF2_RHIMU</name>
<dbReference type="PROSITE" id="PS00018">
    <property type="entry name" value="EF_HAND_1"/>
    <property type="match status" value="1"/>
</dbReference>
<evidence type="ECO:0000259" key="3">
    <source>
        <dbReference type="PROSITE" id="PS50222"/>
    </source>
</evidence>
<feature type="domain" description="EF-hand" evidence="3">
    <location>
        <begin position="8"/>
        <end position="40"/>
    </location>
</feature>
<keyword evidence="1" id="KW-0677">Repeat</keyword>
<organism evidence="4">
    <name type="scientific">Rhizophora mucronata</name>
    <name type="common">Asiatic mangrove</name>
    <dbReference type="NCBI Taxonomy" id="61149"/>
    <lineage>
        <taxon>Eukaryota</taxon>
        <taxon>Viridiplantae</taxon>
        <taxon>Streptophyta</taxon>
        <taxon>Embryophyta</taxon>
        <taxon>Tracheophyta</taxon>
        <taxon>Spermatophyta</taxon>
        <taxon>Magnoliopsida</taxon>
        <taxon>eudicotyledons</taxon>
        <taxon>Gunneridae</taxon>
        <taxon>Pentapetalae</taxon>
        <taxon>rosids</taxon>
        <taxon>fabids</taxon>
        <taxon>Malpighiales</taxon>
        <taxon>Rhizophoraceae</taxon>
        <taxon>Rhizophora</taxon>
    </lineage>
</organism>
<dbReference type="InterPro" id="IPR011992">
    <property type="entry name" value="EF-hand-dom_pair"/>
</dbReference>
<accession>A0A2P2NUF2</accession>